<dbReference type="Proteomes" id="UP000633509">
    <property type="component" value="Unassembled WGS sequence"/>
</dbReference>
<evidence type="ECO:0000256" key="1">
    <source>
        <dbReference type="ARBA" id="ARBA00023002"/>
    </source>
</evidence>
<evidence type="ECO:0000259" key="2">
    <source>
        <dbReference type="Pfam" id="PF07992"/>
    </source>
</evidence>
<dbReference type="EMBL" id="JADBEK010000001">
    <property type="protein sequence ID" value="MBE1584866.1"/>
    <property type="molecule type" value="Genomic_DNA"/>
</dbReference>
<evidence type="ECO:0000313" key="4">
    <source>
        <dbReference type="Proteomes" id="UP000633509"/>
    </source>
</evidence>
<dbReference type="InterPro" id="IPR017224">
    <property type="entry name" value="Opine_Oxase_asu/HCN_bsu"/>
</dbReference>
<dbReference type="PANTHER" id="PTHR42949">
    <property type="entry name" value="ANAEROBIC GLYCEROL-3-PHOSPHATE DEHYDROGENASE SUBUNIT B"/>
    <property type="match status" value="1"/>
</dbReference>
<dbReference type="InterPro" id="IPR051691">
    <property type="entry name" value="Metab_Enz_Cyan_OpOx_G3PDH"/>
</dbReference>
<dbReference type="RefSeq" id="WP_192785714.1">
    <property type="nucleotide sequence ID" value="NZ_JADBEK010000001.1"/>
</dbReference>
<proteinExistence type="predicted"/>
<dbReference type="InterPro" id="IPR023753">
    <property type="entry name" value="FAD/NAD-binding_dom"/>
</dbReference>
<keyword evidence="4" id="KW-1185">Reference proteome</keyword>
<dbReference type="SUPFAM" id="SSF51905">
    <property type="entry name" value="FAD/NAD(P)-binding domain"/>
    <property type="match status" value="1"/>
</dbReference>
<gene>
    <name evidence="3" type="ORF">H4W80_003124</name>
</gene>
<dbReference type="Gene3D" id="3.50.50.60">
    <property type="entry name" value="FAD/NAD(P)-binding domain"/>
    <property type="match status" value="2"/>
</dbReference>
<dbReference type="PRINTS" id="PR00368">
    <property type="entry name" value="FADPNR"/>
</dbReference>
<protein>
    <submittedName>
        <fullName evidence="3">NADPH-dependent 2,4-dienoyl-CoA reductase/sulfur reductase-like enzyme</fullName>
    </submittedName>
</protein>
<dbReference type="Pfam" id="PF07992">
    <property type="entry name" value="Pyr_redox_2"/>
    <property type="match status" value="1"/>
</dbReference>
<dbReference type="Gene3D" id="1.10.10.1100">
    <property type="entry name" value="BFD-like [2Fe-2S]-binding domain"/>
    <property type="match status" value="1"/>
</dbReference>
<keyword evidence="1" id="KW-0560">Oxidoreductase</keyword>
<dbReference type="PANTHER" id="PTHR42949:SF3">
    <property type="entry name" value="ANAEROBIC GLYCEROL-3-PHOSPHATE DEHYDROGENASE SUBUNIT B"/>
    <property type="match status" value="1"/>
</dbReference>
<dbReference type="InterPro" id="IPR041854">
    <property type="entry name" value="BFD-like_2Fe2S-bd_dom_sf"/>
</dbReference>
<dbReference type="PRINTS" id="PR00469">
    <property type="entry name" value="PNDRDTASEII"/>
</dbReference>
<name>A0ABR9LW31_9ACTN</name>
<reference evidence="3 4" key="1">
    <citation type="submission" date="2020-10" db="EMBL/GenBank/DDBJ databases">
        <title>Sequencing the genomes of 1000 actinobacteria strains.</title>
        <authorList>
            <person name="Klenk H.-P."/>
        </authorList>
    </citation>
    <scope>NUCLEOTIDE SEQUENCE [LARGE SCALE GENOMIC DNA]</scope>
    <source>
        <strain evidence="3 4">DSM 43173</strain>
    </source>
</reference>
<dbReference type="PIRSF" id="PIRSF037495">
    <property type="entry name" value="Opine_OX_OoxA/HcnB"/>
    <property type="match status" value="1"/>
</dbReference>
<comment type="caution">
    <text evidence="3">The sequence shown here is derived from an EMBL/GenBank/DDBJ whole genome shotgun (WGS) entry which is preliminary data.</text>
</comment>
<dbReference type="InterPro" id="IPR036188">
    <property type="entry name" value="FAD/NAD-bd_sf"/>
</dbReference>
<feature type="domain" description="FAD/NAD(P)-binding" evidence="2">
    <location>
        <begin position="3"/>
        <end position="305"/>
    </location>
</feature>
<accession>A0ABR9LW31</accession>
<evidence type="ECO:0000313" key="3">
    <source>
        <dbReference type="EMBL" id="MBE1584866.1"/>
    </source>
</evidence>
<organism evidence="3 4">
    <name type="scientific">Nonomuraea angiospora</name>
    <dbReference type="NCBI Taxonomy" id="46172"/>
    <lineage>
        <taxon>Bacteria</taxon>
        <taxon>Bacillati</taxon>
        <taxon>Actinomycetota</taxon>
        <taxon>Actinomycetes</taxon>
        <taxon>Streptosporangiales</taxon>
        <taxon>Streptosporangiaceae</taxon>
        <taxon>Nonomuraea</taxon>
    </lineage>
</organism>
<sequence>MTYDLAVIGGGPAGVAGALTAALAGLRVALLDSSVRLGGQYFRHAADPEPAPGLERFLRQARALDARADVLLRHQVWSVSREPGGDLVVHCVTRAEGSAERQVVLRARRLLIATGAHDRPLPFPGWDLPGVLTAGGAQALLKGNGVVAGRRIVVSGTGPFLLPVATGLAGAGARVLGVLEANGGLGLARHPLLALGKAGEAAGYAASLARHRVPYRTRQAVVAAHGEREVEAVTVARLDQEWNVLATRVVECDTVAVGYGFVPQIDLGTQLGCATRDDVDGSPVLDADAAQRTSVPGVWAAGEPTGVGGWLLSETEGRIAGRAVVADSRGSRPASGAESGLLLRRRERGRAFGEALQRAYPVKPGWQGWLRDDTTVCRCEEVPLARLREAQDLGATDARSIKLLARPGMGWCQGRICGYAVSCLAGEPQRPPRRPIAQPVTLGALAELPDVSDLPDVPPAH</sequence>